<dbReference type="EMBL" id="LT629787">
    <property type="protein sequence ID" value="SDU15438.1"/>
    <property type="molecule type" value="Genomic_DNA"/>
</dbReference>
<protein>
    <recommendedName>
        <fullName evidence="4">Tetratricopeptide repeat protein</fullName>
    </recommendedName>
</protein>
<accession>A0A1H2G7T5</accession>
<sequence length="241" mass="27406">MNKILVLIVSFLFSSLSYGTVDNSDLDHIVQLTKEGRYQQALEKHLWFHEASKTSQGMGGVRLSYALDEWVRLGKNYPAAMDALIGIRDDNKELLLSGQGDFQNFLELSSINRVMGDREATLDLFIILDEKYPDQAQSYYHAAERLLIENKAYDISARYIGDPILKYEGLRHMRERNLGLARGNPDLNTPRFIAYADESFVNDVLSLIEILVAVGQADEALEVQKRALSYFESDRIMHAIP</sequence>
<name>A0A1H2G7T5_9GAMM</name>
<gene>
    <name evidence="2" type="ORF">SAMN05216210_2090</name>
</gene>
<dbReference type="Proteomes" id="UP000243924">
    <property type="component" value="Chromosome I"/>
</dbReference>
<proteinExistence type="predicted"/>
<dbReference type="RefSeq" id="WP_092386650.1">
    <property type="nucleotide sequence ID" value="NZ_LT629787.1"/>
</dbReference>
<dbReference type="OrthoDB" id="8772062at2"/>
<reference evidence="3" key="1">
    <citation type="submission" date="2016-10" db="EMBL/GenBank/DDBJ databases">
        <authorList>
            <person name="Varghese N."/>
            <person name="Submissions S."/>
        </authorList>
    </citation>
    <scope>NUCLEOTIDE SEQUENCE [LARGE SCALE GENOMIC DNA]</scope>
    <source>
        <strain evidence="3">CECT 8338</strain>
    </source>
</reference>
<feature type="chain" id="PRO_5009274599" description="Tetratricopeptide repeat protein" evidence="1">
    <location>
        <begin position="20"/>
        <end position="241"/>
    </location>
</feature>
<evidence type="ECO:0008006" key="4">
    <source>
        <dbReference type="Google" id="ProtNLM"/>
    </source>
</evidence>
<evidence type="ECO:0000313" key="2">
    <source>
        <dbReference type="EMBL" id="SDU15438.1"/>
    </source>
</evidence>
<keyword evidence="1" id="KW-0732">Signal</keyword>
<evidence type="ECO:0000256" key="1">
    <source>
        <dbReference type="SAM" id="SignalP"/>
    </source>
</evidence>
<evidence type="ECO:0000313" key="3">
    <source>
        <dbReference type="Proteomes" id="UP000243924"/>
    </source>
</evidence>
<dbReference type="STRING" id="1434072.SAMN05216210_2090"/>
<keyword evidence="3" id="KW-1185">Reference proteome</keyword>
<organism evidence="2 3">
    <name type="scientific">Halopseudomonas salegens</name>
    <dbReference type="NCBI Taxonomy" id="1434072"/>
    <lineage>
        <taxon>Bacteria</taxon>
        <taxon>Pseudomonadati</taxon>
        <taxon>Pseudomonadota</taxon>
        <taxon>Gammaproteobacteria</taxon>
        <taxon>Pseudomonadales</taxon>
        <taxon>Pseudomonadaceae</taxon>
        <taxon>Halopseudomonas</taxon>
    </lineage>
</organism>
<dbReference type="AlphaFoldDB" id="A0A1H2G7T5"/>
<feature type="signal peptide" evidence="1">
    <location>
        <begin position="1"/>
        <end position="19"/>
    </location>
</feature>